<dbReference type="PROSITE" id="PS00108">
    <property type="entry name" value="PROTEIN_KINASE_ST"/>
    <property type="match status" value="1"/>
</dbReference>
<dbReference type="SUPFAM" id="SSF56112">
    <property type="entry name" value="Protein kinase-like (PK-like)"/>
    <property type="match status" value="1"/>
</dbReference>
<dbReference type="InterPro" id="IPR011009">
    <property type="entry name" value="Kinase-like_dom_sf"/>
</dbReference>
<dbReference type="AlphaFoldDB" id="A0A6B2LH31"/>
<feature type="domain" description="Protein kinase" evidence="1">
    <location>
        <begin position="1"/>
        <end position="215"/>
    </location>
</feature>
<sequence length="217" mass="24821">MSMIDHLKRLNNTEHCVQLLAHKKCPMSSQIYIFRGSGGIPLLHYIENEMVPRVVISLMNSLLSAVKYIHSKYICHRDIKLENIFVLDGDVPSIQLANFHCSITFFPEENTLTGFVGNRAYMAPEIFNKGLYTPAVDFWACGVVLYTICLGHFPWIMDLGDEALEQQIVGNEPMWSKLVEFEEKDKGWVGVVDLAHQLMAWDPKAREQASNHPWIKN</sequence>
<dbReference type="GO" id="GO:0004672">
    <property type="term" value="F:protein kinase activity"/>
    <property type="evidence" value="ECO:0007669"/>
    <property type="project" value="InterPro"/>
</dbReference>
<dbReference type="InterPro" id="IPR008271">
    <property type="entry name" value="Ser/Thr_kinase_AS"/>
</dbReference>
<dbReference type="InterPro" id="IPR000719">
    <property type="entry name" value="Prot_kinase_dom"/>
</dbReference>
<dbReference type="GO" id="GO:0005524">
    <property type="term" value="F:ATP binding"/>
    <property type="evidence" value="ECO:0007669"/>
    <property type="project" value="InterPro"/>
</dbReference>
<reference evidence="2" key="1">
    <citation type="journal article" date="2020" name="J. Eukaryot. Microbiol.">
        <title>De novo Sequencing, Assembly and Annotation of the Transcriptome for the Free-Living Testate Amoeba Arcella intermedia.</title>
        <authorList>
            <person name="Ribeiro G.M."/>
            <person name="Porfirio-Sousa A.L."/>
            <person name="Maurer-Alcala X.X."/>
            <person name="Katz L.A."/>
            <person name="Lahr D.J.G."/>
        </authorList>
    </citation>
    <scope>NUCLEOTIDE SEQUENCE</scope>
</reference>
<dbReference type="PROSITE" id="PS50011">
    <property type="entry name" value="PROTEIN_KINASE_DOM"/>
    <property type="match status" value="1"/>
</dbReference>
<dbReference type="Gene3D" id="1.10.510.10">
    <property type="entry name" value="Transferase(Phosphotransferase) domain 1"/>
    <property type="match status" value="1"/>
</dbReference>
<dbReference type="Pfam" id="PF00069">
    <property type="entry name" value="Pkinase"/>
    <property type="match status" value="1"/>
</dbReference>
<dbReference type="PANTHER" id="PTHR24347">
    <property type="entry name" value="SERINE/THREONINE-PROTEIN KINASE"/>
    <property type="match status" value="1"/>
</dbReference>
<proteinExistence type="predicted"/>
<evidence type="ECO:0000313" key="2">
    <source>
        <dbReference type="EMBL" id="NDV36389.1"/>
    </source>
</evidence>
<dbReference type="EMBL" id="GIBP01007420">
    <property type="protein sequence ID" value="NDV36389.1"/>
    <property type="molecule type" value="Transcribed_RNA"/>
</dbReference>
<organism evidence="2">
    <name type="scientific">Arcella intermedia</name>
    <dbReference type="NCBI Taxonomy" id="1963864"/>
    <lineage>
        <taxon>Eukaryota</taxon>
        <taxon>Amoebozoa</taxon>
        <taxon>Tubulinea</taxon>
        <taxon>Elardia</taxon>
        <taxon>Arcellinida</taxon>
        <taxon>Sphaerothecina</taxon>
        <taxon>Arcellidae</taxon>
        <taxon>Arcella</taxon>
    </lineage>
</organism>
<protein>
    <recommendedName>
        <fullName evidence="1">Protein kinase domain-containing protein</fullName>
    </recommendedName>
</protein>
<evidence type="ECO:0000259" key="1">
    <source>
        <dbReference type="PROSITE" id="PS50011"/>
    </source>
</evidence>
<name>A0A6B2LH31_9EUKA</name>
<accession>A0A6B2LH31</accession>
<dbReference type="SMART" id="SM00220">
    <property type="entry name" value="S_TKc"/>
    <property type="match status" value="1"/>
</dbReference>